<dbReference type="GO" id="GO:0070139">
    <property type="term" value="F:SUMO-specific endopeptidase activity"/>
    <property type="evidence" value="ECO:0007669"/>
    <property type="project" value="TreeGrafter"/>
</dbReference>
<dbReference type="FunFam" id="1.10.418.20:FF:000004">
    <property type="entry name" value="sentrin-specific protease 7 isoform X1"/>
    <property type="match status" value="1"/>
</dbReference>
<name>A0AAV2LVZ7_KNICA</name>
<organism evidence="3 4">
    <name type="scientific">Knipowitschia caucasica</name>
    <name type="common">Caucasian dwarf goby</name>
    <name type="synonym">Pomatoschistus caucasicus</name>
    <dbReference type="NCBI Taxonomy" id="637954"/>
    <lineage>
        <taxon>Eukaryota</taxon>
        <taxon>Metazoa</taxon>
        <taxon>Chordata</taxon>
        <taxon>Craniata</taxon>
        <taxon>Vertebrata</taxon>
        <taxon>Euteleostomi</taxon>
        <taxon>Actinopterygii</taxon>
        <taxon>Neopterygii</taxon>
        <taxon>Teleostei</taxon>
        <taxon>Neoteleostei</taxon>
        <taxon>Acanthomorphata</taxon>
        <taxon>Gobiaria</taxon>
        <taxon>Gobiiformes</taxon>
        <taxon>Gobioidei</taxon>
        <taxon>Gobiidae</taxon>
        <taxon>Gobiinae</taxon>
        <taxon>Knipowitschia</taxon>
    </lineage>
</organism>
<evidence type="ECO:0000256" key="2">
    <source>
        <dbReference type="SAM" id="MobiDB-lite"/>
    </source>
</evidence>
<dbReference type="GO" id="GO:0005737">
    <property type="term" value="C:cytoplasm"/>
    <property type="evidence" value="ECO:0007669"/>
    <property type="project" value="TreeGrafter"/>
</dbReference>
<dbReference type="AlphaFoldDB" id="A0AAV2LVZ7"/>
<proteinExistence type="predicted"/>
<dbReference type="EMBL" id="OZ035827">
    <property type="protein sequence ID" value="CAL1605238.1"/>
    <property type="molecule type" value="Genomic_DNA"/>
</dbReference>
<dbReference type="PANTHER" id="PTHR46896:SF2">
    <property type="entry name" value="SENTRIN-SPECIFIC PROTEASE 7"/>
    <property type="match status" value="1"/>
</dbReference>
<reference evidence="3 4" key="1">
    <citation type="submission" date="2024-04" db="EMBL/GenBank/DDBJ databases">
        <authorList>
            <person name="Waldvogel A.-M."/>
            <person name="Schoenle A."/>
        </authorList>
    </citation>
    <scope>NUCLEOTIDE SEQUENCE [LARGE SCALE GENOMIC DNA]</scope>
</reference>
<evidence type="ECO:0000313" key="4">
    <source>
        <dbReference type="Proteomes" id="UP001497482"/>
    </source>
</evidence>
<dbReference type="Gene3D" id="1.10.418.20">
    <property type="match status" value="1"/>
</dbReference>
<feature type="region of interest" description="Disordered" evidence="2">
    <location>
        <begin position="431"/>
        <end position="453"/>
    </location>
</feature>
<dbReference type="GO" id="GO:0016926">
    <property type="term" value="P:protein desumoylation"/>
    <property type="evidence" value="ECO:0007669"/>
    <property type="project" value="TreeGrafter"/>
</dbReference>
<evidence type="ECO:0000313" key="3">
    <source>
        <dbReference type="EMBL" id="CAL1605238.1"/>
    </source>
</evidence>
<sequence length="597" mass="65343">MNPTQVMSYKIPKRTRSDSDSPQMKSPLSRLNTQNQSPPLVRRPGDGHSSFRGKTRTEAFTNGWRPKRASDRLLSAAPGPDVEHESCLDSPPDTESDSTVIAVRSQDALFRLRAERHLGSCPDRKCPQKPPNKDTSVLSWSKLSSASSPLDSNGVWSELSDVREKQRDKWRQFKEKKQLRTYASRRNRDQARPDQARPDQARPDQARPDQARPDQARPDQTQGQSRSYKRTTANSEPIVLSSEEEEDEQSDGQSEQVPLPFLQLDFCSFHMGLSRAEANGKVTISESGITVPLTGPGPDSGSVELSIVASQMRSFGLWDGGVARGGALFSDNSGPAPSLLFLWISDVQSQLLKKELHEIHQSTDPLCPLVLLVLQSQLSDLDSALVSSILDSGDYLKSRSGSGPVDWTQGLVLIHTCPAPVDSHLLQLLGPMSASDPPPRSPALRTRTRSGSQKLPSRLIQYPAAPSRGRISVSSEDLLCLKHGEFLNDVIIDFYLNTYTHLSPSTPSAAVPVLTSLSPPLLLYLCSPLSLTSATVPVLTSLSLCCSTCAHLSLSPPLLQYLYSPLSLHPLCCSTLCPPLSLLCEERVALTSTWDAD</sequence>
<dbReference type="InterPro" id="IPR051947">
    <property type="entry name" value="Sentrin-specific_protease"/>
</dbReference>
<dbReference type="PANTHER" id="PTHR46896">
    <property type="entry name" value="SENTRIN-SPECIFIC PROTEASE"/>
    <property type="match status" value="1"/>
</dbReference>
<feature type="region of interest" description="Disordered" evidence="2">
    <location>
        <begin position="116"/>
        <end position="255"/>
    </location>
</feature>
<keyword evidence="1" id="KW-0833">Ubl conjugation pathway</keyword>
<feature type="compositionally biased region" description="Low complexity" evidence="2">
    <location>
        <begin position="136"/>
        <end position="152"/>
    </location>
</feature>
<feature type="compositionally biased region" description="Basic and acidic residues" evidence="2">
    <location>
        <begin position="116"/>
        <end position="126"/>
    </location>
</feature>
<evidence type="ECO:0000256" key="1">
    <source>
        <dbReference type="ARBA" id="ARBA00022786"/>
    </source>
</evidence>
<gene>
    <name evidence="3" type="ORF">KC01_LOCUS32654</name>
</gene>
<feature type="compositionally biased region" description="Basic and acidic residues" evidence="2">
    <location>
        <begin position="186"/>
        <end position="217"/>
    </location>
</feature>
<feature type="compositionally biased region" description="Basic and acidic residues" evidence="2">
    <location>
        <begin position="160"/>
        <end position="178"/>
    </location>
</feature>
<dbReference type="SUPFAM" id="SSF54001">
    <property type="entry name" value="Cysteine proteinases"/>
    <property type="match status" value="1"/>
</dbReference>
<feature type="compositionally biased region" description="Polar residues" evidence="2">
    <location>
        <begin position="218"/>
        <end position="235"/>
    </location>
</feature>
<feature type="compositionally biased region" description="Polar residues" evidence="2">
    <location>
        <begin position="20"/>
        <end position="38"/>
    </location>
</feature>
<keyword evidence="4" id="KW-1185">Reference proteome</keyword>
<accession>A0AAV2LVZ7</accession>
<feature type="region of interest" description="Disordered" evidence="2">
    <location>
        <begin position="1"/>
        <end position="99"/>
    </location>
</feature>
<protein>
    <submittedName>
        <fullName evidence="3">Uncharacterized protein</fullName>
    </submittedName>
</protein>
<dbReference type="InterPro" id="IPR038765">
    <property type="entry name" value="Papain-like_cys_pep_sf"/>
</dbReference>
<dbReference type="GO" id="GO:0005634">
    <property type="term" value="C:nucleus"/>
    <property type="evidence" value="ECO:0007669"/>
    <property type="project" value="TreeGrafter"/>
</dbReference>
<dbReference type="Proteomes" id="UP001497482">
    <property type="component" value="Chromosome 5"/>
</dbReference>